<dbReference type="eggNOG" id="ENOG5030M85">
    <property type="taxonomic scope" value="Bacteria"/>
</dbReference>
<protein>
    <submittedName>
        <fullName evidence="2">Uncharacterized protein</fullName>
    </submittedName>
</protein>
<reference evidence="2 3" key="1">
    <citation type="submission" date="2014-07" db="EMBL/GenBank/DDBJ databases">
        <title>Whole Genome Sequence of the Amycolatopsis methanolica 239.</title>
        <authorList>
            <person name="Tang B."/>
        </authorList>
    </citation>
    <scope>NUCLEOTIDE SEQUENCE [LARGE SCALE GENOMIC DNA]</scope>
    <source>
        <strain evidence="2 3">239</strain>
    </source>
</reference>
<sequence length="88" mass="9448">MSDEKSPAPQGLSVPREDVSEEDLRALGVELARDFPGSTAADFRRYPVLSEGGWFTVVKHQKTLESVAREPGPLLGPIALASDGLDVN</sequence>
<dbReference type="PATRIC" id="fig|1068978.7.peg.1935"/>
<gene>
    <name evidence="2" type="ORF">AMETH_1827</name>
</gene>
<organism evidence="2 3">
    <name type="scientific">Amycolatopsis methanolica 239</name>
    <dbReference type="NCBI Taxonomy" id="1068978"/>
    <lineage>
        <taxon>Bacteria</taxon>
        <taxon>Bacillati</taxon>
        <taxon>Actinomycetota</taxon>
        <taxon>Actinomycetes</taxon>
        <taxon>Pseudonocardiales</taxon>
        <taxon>Pseudonocardiaceae</taxon>
        <taxon>Amycolatopsis</taxon>
        <taxon>Amycolatopsis methanolica group</taxon>
    </lineage>
</organism>
<keyword evidence="3" id="KW-1185">Reference proteome</keyword>
<dbReference type="KEGG" id="amq:AMETH_1827"/>
<accession>A0A076MMH3</accession>
<proteinExistence type="predicted"/>
<evidence type="ECO:0000256" key="1">
    <source>
        <dbReference type="SAM" id="MobiDB-lite"/>
    </source>
</evidence>
<dbReference type="EMBL" id="CP009110">
    <property type="protein sequence ID" value="AIJ21919.1"/>
    <property type="molecule type" value="Genomic_DNA"/>
</dbReference>
<dbReference type="STRING" id="1068978.AMETH_1827"/>
<feature type="region of interest" description="Disordered" evidence="1">
    <location>
        <begin position="1"/>
        <end position="20"/>
    </location>
</feature>
<evidence type="ECO:0000313" key="3">
    <source>
        <dbReference type="Proteomes" id="UP000062973"/>
    </source>
</evidence>
<dbReference type="HOGENOM" id="CLU_2701050_0_0_11"/>
<dbReference type="Proteomes" id="UP000062973">
    <property type="component" value="Chromosome"/>
</dbReference>
<name>A0A076MMH3_AMYME</name>
<dbReference type="AlphaFoldDB" id="A0A076MMH3"/>
<evidence type="ECO:0000313" key="2">
    <source>
        <dbReference type="EMBL" id="AIJ21919.1"/>
    </source>
</evidence>